<evidence type="ECO:0000256" key="12">
    <source>
        <dbReference type="SAM" id="Phobius"/>
    </source>
</evidence>
<evidence type="ECO:0000256" key="1">
    <source>
        <dbReference type="ARBA" id="ARBA00004141"/>
    </source>
</evidence>
<dbReference type="InterPro" id="IPR003148">
    <property type="entry name" value="RCK_N"/>
</dbReference>
<feature type="transmembrane region" description="Helical" evidence="12">
    <location>
        <begin position="212"/>
        <end position="230"/>
    </location>
</feature>
<feature type="transmembrane region" description="Helical" evidence="12">
    <location>
        <begin position="294"/>
        <end position="313"/>
    </location>
</feature>
<dbReference type="InParanoid" id="K3XBJ2"/>
<dbReference type="Pfam" id="PF22614">
    <property type="entry name" value="Slo-like_RCK"/>
    <property type="match status" value="2"/>
</dbReference>
<reference evidence="16" key="3">
    <citation type="submission" date="2015-02" db="UniProtKB">
        <authorList>
            <consortium name="EnsemblProtists"/>
        </authorList>
    </citation>
    <scope>IDENTIFICATION</scope>
    <source>
        <strain evidence="16">DAOM BR144</strain>
    </source>
</reference>
<evidence type="ECO:0000256" key="11">
    <source>
        <dbReference type="ARBA" id="ARBA00034430"/>
    </source>
</evidence>
<keyword evidence="6" id="KW-0630">Potassium</keyword>
<dbReference type="STRING" id="431595.K3XBJ2"/>
<feature type="domain" description="Calcium-activated potassium channel BK alpha subunit" evidence="13">
    <location>
        <begin position="556"/>
        <end position="609"/>
    </location>
</feature>
<dbReference type="Pfam" id="PF03493">
    <property type="entry name" value="BK_channel_a"/>
    <property type="match status" value="1"/>
</dbReference>
<accession>K3XBJ2</accession>
<dbReference type="GO" id="GO:0005267">
    <property type="term" value="F:potassium channel activity"/>
    <property type="evidence" value="ECO:0007669"/>
    <property type="project" value="UniProtKB-KW"/>
</dbReference>
<dbReference type="EMBL" id="GL376618">
    <property type="status" value="NOT_ANNOTATED_CDS"/>
    <property type="molecule type" value="Genomic_DNA"/>
</dbReference>
<reference evidence="17" key="2">
    <citation type="submission" date="2010-04" db="EMBL/GenBank/DDBJ databases">
        <authorList>
            <person name="Buell R."/>
            <person name="Hamilton J."/>
            <person name="Hostetler J."/>
        </authorList>
    </citation>
    <scope>NUCLEOTIDE SEQUENCE [LARGE SCALE GENOMIC DNA]</scope>
    <source>
        <strain evidence="17">DAOM:BR144</strain>
    </source>
</reference>
<sequence length="1200" mass="132975">MGMICANQFEAAGDVAAAGVPRCVASWAHTQDQVIYAVYILAGLLLFAVTWTFVSRRQRRTLRKSEIGFSLNYRRWARTSRAAAIINRPVQLLVSFFILGITAARCSSYEVSESHYYVVTALYAVALVDDGVRFLASRYKILFCLSPLTILELLSIASHFEVAFGPTKMANGMETRTWLDFSIMRPIFILRSYVEMETHIPRSTKGWMMVRLGIKIFLMIAVGASIMFFLETLGEMPFFLNNGFAHLYTCDDGSVTRNQNSTCSAETWSIMFSFYFTVVTLGTVGYGDNSPKTVLSRLLAIMFIVMGVILFSMEIENLINLYKLRQIGNPAYKPKPDTKHVIIMGNPSFAQLSAILRELFHEDHASDLDSDQLHAVVLGDRKSKFTKGLVGKLEADPIFAARVTYVAGNATRTEDLDRCLTHDAEAIFVFPNKLSDDPANEDAMNIMRVLSTKRYCGPSMRFLVMVLKAESARHMLAAGVSRDDVICENVIKMGALAQSTVSHGVSTMLANLSSSLSIDTNEHDNVSKPFLLKLKEKRAVSEVRISRLSDEHSSGGSTKSKAWLKEYYEGAAKEMYLIHLSKKYAGMAFAAASLEIFRETSGNVVLIAVEVVFSANNAPDSHSASESRVLLNPGQSLIVTEWMQCYVIADDLDHIVKHGICPEDMTQQDLLSRREGMSTVLNPLAGTFIANQEEGSKDGDFQDDYGMRSTTAYASMSTPSYSSGQKRCPQSAVQKRQLVRNAVSVEEVMLDQSLQSVALKFRDTNRAISSENLYESSMAGIEYLGTRSRRISVSSDISRTLDNPPLSVLLNPRHIVICSFLGEESLASLQWFIIPLRAAHAKCHPPITIIDAAEPSPIFMQALSTFADVYYIRGSPLVYSELQRAGAKAAAAVIVLGKRTSSTSFSAAVSDLDLESSIVDAEAIFTTMLVELKMDFAKIFTITELSDESNSKYMGMSFQLKNLTAMGSLAKSGKSETPRTRAKEGDSEHFWDYLLLNDVPQQKSEKAIFGLPLFMSGRLLHPELCENMLVQTYYNPSIHKIVRQLVGGPRCTGAISTFAVPPHLRHGCKYGDVFEAFVVGNSYAGICLGVYRNSTQWLDSDHPVELPIVITTPRHDLDVVADDRFFVLIGIHTLERAAASIQGFYRRRKGCQARKATKTDSFSRASISRYLGEYQQPNADSSGRSLYAQKLGSSSKGYLV</sequence>
<keyword evidence="8" id="KW-0406">Ion transport</keyword>
<evidence type="ECO:0000256" key="5">
    <source>
        <dbReference type="ARBA" id="ARBA00022826"/>
    </source>
</evidence>
<dbReference type="Gene3D" id="1.10.287.70">
    <property type="match status" value="1"/>
</dbReference>
<protein>
    <recommendedName>
        <fullName evidence="18">Potassium channel domain-containing protein</fullName>
    </recommendedName>
</protein>
<dbReference type="eggNOG" id="KOG1420">
    <property type="taxonomic scope" value="Eukaryota"/>
</dbReference>
<keyword evidence="17" id="KW-1185">Reference proteome</keyword>
<evidence type="ECO:0008006" key="18">
    <source>
        <dbReference type="Google" id="ProtNLM"/>
    </source>
</evidence>
<evidence type="ECO:0000256" key="6">
    <source>
        <dbReference type="ARBA" id="ARBA00022958"/>
    </source>
</evidence>
<comment type="subcellular location">
    <subcellularLocation>
        <location evidence="1">Membrane</location>
        <topology evidence="1">Multi-pass membrane protein</topology>
    </subcellularLocation>
</comment>
<evidence type="ECO:0000256" key="3">
    <source>
        <dbReference type="ARBA" id="ARBA00022538"/>
    </source>
</evidence>
<feature type="transmembrane region" description="Helical" evidence="12">
    <location>
        <begin position="116"/>
        <end position="136"/>
    </location>
</feature>
<dbReference type="InterPro" id="IPR013099">
    <property type="entry name" value="K_chnl_dom"/>
</dbReference>
<dbReference type="HOGENOM" id="CLU_004171_0_0_1"/>
<feature type="transmembrane region" description="Helical" evidence="12">
    <location>
        <begin position="34"/>
        <end position="54"/>
    </location>
</feature>
<keyword evidence="10" id="KW-0407">Ion channel</keyword>
<evidence type="ECO:0000256" key="10">
    <source>
        <dbReference type="ARBA" id="ARBA00023303"/>
    </source>
</evidence>
<dbReference type="GO" id="GO:0016020">
    <property type="term" value="C:membrane"/>
    <property type="evidence" value="ECO:0007669"/>
    <property type="project" value="UniProtKB-SubCell"/>
</dbReference>
<dbReference type="PANTHER" id="PTHR10027">
    <property type="entry name" value="CALCIUM-ACTIVATED POTASSIUM CHANNEL ALPHA CHAIN"/>
    <property type="match status" value="1"/>
</dbReference>
<feature type="domain" description="RCK N-terminal" evidence="15">
    <location>
        <begin position="338"/>
        <end position="457"/>
    </location>
</feature>
<dbReference type="VEuPathDB" id="FungiDB:PYU1_G014560"/>
<keyword evidence="7 12" id="KW-1133">Transmembrane helix</keyword>
<evidence type="ECO:0000259" key="15">
    <source>
        <dbReference type="Pfam" id="PF22614"/>
    </source>
</evidence>
<feature type="domain" description="Potassium channel" evidence="14">
    <location>
        <begin position="258"/>
        <end position="320"/>
    </location>
</feature>
<dbReference type="OMA" id="EANSKFM"/>
<dbReference type="Gene3D" id="3.40.50.720">
    <property type="entry name" value="NAD(P)-binding Rossmann-like Domain"/>
    <property type="match status" value="2"/>
</dbReference>
<dbReference type="AlphaFoldDB" id="K3XBJ2"/>
<dbReference type="InterPro" id="IPR047871">
    <property type="entry name" value="K_chnl_Slo-like"/>
</dbReference>
<feature type="transmembrane region" description="Helical" evidence="12">
    <location>
        <begin position="85"/>
        <end position="104"/>
    </location>
</feature>
<keyword evidence="3" id="KW-0633">Potassium transport</keyword>
<evidence type="ECO:0000256" key="9">
    <source>
        <dbReference type="ARBA" id="ARBA00023136"/>
    </source>
</evidence>
<evidence type="ECO:0000259" key="13">
    <source>
        <dbReference type="Pfam" id="PF03493"/>
    </source>
</evidence>
<dbReference type="InterPro" id="IPR003929">
    <property type="entry name" value="K_chnl_BK_asu"/>
</dbReference>
<evidence type="ECO:0000256" key="4">
    <source>
        <dbReference type="ARBA" id="ARBA00022692"/>
    </source>
</evidence>
<evidence type="ECO:0000259" key="14">
    <source>
        <dbReference type="Pfam" id="PF07885"/>
    </source>
</evidence>
<organism evidence="16 17">
    <name type="scientific">Globisporangium ultimum (strain ATCC 200006 / CBS 805.95 / DAOM BR144)</name>
    <name type="common">Pythium ultimum</name>
    <dbReference type="NCBI Taxonomy" id="431595"/>
    <lineage>
        <taxon>Eukaryota</taxon>
        <taxon>Sar</taxon>
        <taxon>Stramenopiles</taxon>
        <taxon>Oomycota</taxon>
        <taxon>Peronosporomycetes</taxon>
        <taxon>Pythiales</taxon>
        <taxon>Pythiaceae</taxon>
        <taxon>Globisporangium</taxon>
    </lineage>
</organism>
<keyword evidence="9 12" id="KW-0472">Membrane</keyword>
<dbReference type="Pfam" id="PF07885">
    <property type="entry name" value="Ion_trans_2"/>
    <property type="match status" value="1"/>
</dbReference>
<keyword evidence="4 12" id="KW-0812">Transmembrane</keyword>
<evidence type="ECO:0000256" key="8">
    <source>
        <dbReference type="ARBA" id="ARBA00023065"/>
    </source>
</evidence>
<feature type="domain" description="RCK N-terminal" evidence="15">
    <location>
        <begin position="813"/>
        <end position="931"/>
    </location>
</feature>
<name>K3XBJ2_GLOUD</name>
<dbReference type="SUPFAM" id="SSF81324">
    <property type="entry name" value="Voltage-gated potassium channels"/>
    <property type="match status" value="1"/>
</dbReference>
<reference evidence="17" key="1">
    <citation type="journal article" date="2010" name="Genome Biol.">
        <title>Genome sequence of the necrotrophic plant pathogen Pythium ultimum reveals original pathogenicity mechanisms and effector repertoire.</title>
        <authorList>
            <person name="Levesque C.A."/>
            <person name="Brouwer H."/>
            <person name="Cano L."/>
            <person name="Hamilton J.P."/>
            <person name="Holt C."/>
            <person name="Huitema E."/>
            <person name="Raffaele S."/>
            <person name="Robideau G.P."/>
            <person name="Thines M."/>
            <person name="Win J."/>
            <person name="Zerillo M.M."/>
            <person name="Beakes G.W."/>
            <person name="Boore J.L."/>
            <person name="Busam D."/>
            <person name="Dumas B."/>
            <person name="Ferriera S."/>
            <person name="Fuerstenberg S.I."/>
            <person name="Gachon C.M."/>
            <person name="Gaulin E."/>
            <person name="Govers F."/>
            <person name="Grenville-Briggs L."/>
            <person name="Horner N."/>
            <person name="Hostetler J."/>
            <person name="Jiang R.H."/>
            <person name="Johnson J."/>
            <person name="Krajaejun T."/>
            <person name="Lin H."/>
            <person name="Meijer H.J."/>
            <person name="Moore B."/>
            <person name="Morris P."/>
            <person name="Phuntmart V."/>
            <person name="Puiu D."/>
            <person name="Shetty J."/>
            <person name="Stajich J.E."/>
            <person name="Tripathy S."/>
            <person name="Wawra S."/>
            <person name="van West P."/>
            <person name="Whitty B.R."/>
            <person name="Coutinho P.M."/>
            <person name="Henrissat B."/>
            <person name="Martin F."/>
            <person name="Thomas P.D."/>
            <person name="Tyler B.M."/>
            <person name="De Vries R.P."/>
            <person name="Kamoun S."/>
            <person name="Yandell M."/>
            <person name="Tisserat N."/>
            <person name="Buell C.R."/>
        </authorList>
    </citation>
    <scope>NUCLEOTIDE SEQUENCE</scope>
    <source>
        <strain evidence="17">DAOM:BR144</strain>
    </source>
</reference>
<feature type="transmembrane region" description="Helical" evidence="12">
    <location>
        <begin position="268"/>
        <end position="287"/>
    </location>
</feature>
<evidence type="ECO:0000256" key="7">
    <source>
        <dbReference type="ARBA" id="ARBA00022989"/>
    </source>
</evidence>
<evidence type="ECO:0000313" key="17">
    <source>
        <dbReference type="Proteomes" id="UP000019132"/>
    </source>
</evidence>
<keyword evidence="5" id="KW-0631">Potassium channel</keyword>
<dbReference type="EnsemblProtists" id="PYU1_T014591">
    <property type="protein sequence ID" value="PYU1_T014591"/>
    <property type="gene ID" value="PYU1_G014560"/>
</dbReference>
<dbReference type="PANTHER" id="PTHR10027:SF10">
    <property type="entry name" value="SLOWPOKE 2, ISOFORM D"/>
    <property type="match status" value="1"/>
</dbReference>
<evidence type="ECO:0000313" key="16">
    <source>
        <dbReference type="EnsemblProtists" id="PYU1_T014591"/>
    </source>
</evidence>
<dbReference type="Proteomes" id="UP000019132">
    <property type="component" value="Unassembled WGS sequence"/>
</dbReference>
<proteinExistence type="predicted"/>
<keyword evidence="2" id="KW-0813">Transport</keyword>
<evidence type="ECO:0000256" key="2">
    <source>
        <dbReference type="ARBA" id="ARBA00022448"/>
    </source>
</evidence>
<comment type="catalytic activity">
    <reaction evidence="11">
        <text>K(+)(in) = K(+)(out)</text>
        <dbReference type="Rhea" id="RHEA:29463"/>
        <dbReference type="ChEBI" id="CHEBI:29103"/>
    </reaction>
</comment>